<dbReference type="AlphaFoldDB" id="A0A1Z5JS00"/>
<feature type="compositionally biased region" description="Basic and acidic residues" evidence="1">
    <location>
        <begin position="56"/>
        <end position="65"/>
    </location>
</feature>
<organism evidence="2 3">
    <name type="scientific">Fistulifera solaris</name>
    <name type="common">Oleaginous diatom</name>
    <dbReference type="NCBI Taxonomy" id="1519565"/>
    <lineage>
        <taxon>Eukaryota</taxon>
        <taxon>Sar</taxon>
        <taxon>Stramenopiles</taxon>
        <taxon>Ochrophyta</taxon>
        <taxon>Bacillariophyta</taxon>
        <taxon>Bacillariophyceae</taxon>
        <taxon>Bacillariophycidae</taxon>
        <taxon>Naviculales</taxon>
        <taxon>Naviculaceae</taxon>
        <taxon>Fistulifera</taxon>
    </lineage>
</organism>
<dbReference type="EMBL" id="BDSP01000111">
    <property type="protein sequence ID" value="GAX16803.1"/>
    <property type="molecule type" value="Genomic_DNA"/>
</dbReference>
<keyword evidence="3" id="KW-1185">Reference proteome</keyword>
<name>A0A1Z5JS00_FISSO</name>
<feature type="region of interest" description="Disordered" evidence="1">
    <location>
        <begin position="41"/>
        <end position="96"/>
    </location>
</feature>
<evidence type="ECO:0000256" key="1">
    <source>
        <dbReference type="SAM" id="MobiDB-lite"/>
    </source>
</evidence>
<feature type="region of interest" description="Disordered" evidence="1">
    <location>
        <begin position="195"/>
        <end position="233"/>
    </location>
</feature>
<feature type="region of interest" description="Disordered" evidence="1">
    <location>
        <begin position="277"/>
        <end position="299"/>
    </location>
</feature>
<proteinExistence type="predicted"/>
<comment type="caution">
    <text evidence="2">The sequence shown here is derived from an EMBL/GenBank/DDBJ whole genome shotgun (WGS) entry which is preliminary data.</text>
</comment>
<feature type="compositionally biased region" description="Polar residues" evidence="1">
    <location>
        <begin position="285"/>
        <end position="299"/>
    </location>
</feature>
<sequence>MKPESNRSKRGFFSWCLAKSQPTLPSEFLLQKTPKSYAYATSPISTTQDSDDDDERASLLDHSYDDVLPNGNKSKTKDTSDSSVSPKTQPRRSWKERLVQAIERRKKLGWNTQRGYRQVDDTLPEDVLPEAVSEEKEVTQDFLPHTKQDTRLTLSSISAGSALLNMSLNPDYPQFELLELDAESMTGKVIETGKRRGQEKGKFVTTPKDNLSKPYPLLHSRRRSPDCEDSTTSTLHTSTCIEETTPWKKIDSWTESRSIQKPKPVIVRRQRLYSADEAEDEELSFANSESTLFTTSETA</sequence>
<reference evidence="2 3" key="1">
    <citation type="journal article" date="2015" name="Plant Cell">
        <title>Oil accumulation by the oleaginous diatom Fistulifera solaris as revealed by the genome and transcriptome.</title>
        <authorList>
            <person name="Tanaka T."/>
            <person name="Maeda Y."/>
            <person name="Veluchamy A."/>
            <person name="Tanaka M."/>
            <person name="Abida H."/>
            <person name="Marechal E."/>
            <person name="Bowler C."/>
            <person name="Muto M."/>
            <person name="Sunaga Y."/>
            <person name="Tanaka M."/>
            <person name="Yoshino T."/>
            <person name="Taniguchi T."/>
            <person name="Fukuda Y."/>
            <person name="Nemoto M."/>
            <person name="Matsumoto M."/>
            <person name="Wong P.S."/>
            <person name="Aburatani S."/>
            <person name="Fujibuchi W."/>
        </authorList>
    </citation>
    <scope>NUCLEOTIDE SEQUENCE [LARGE SCALE GENOMIC DNA]</scope>
    <source>
        <strain evidence="2 3">JPCC DA0580</strain>
    </source>
</reference>
<protein>
    <submittedName>
        <fullName evidence="2">Uncharacterized protein</fullName>
    </submittedName>
</protein>
<accession>A0A1Z5JS00</accession>
<gene>
    <name evidence="2" type="ORF">FisN_5Hh175</name>
</gene>
<dbReference type="Proteomes" id="UP000198406">
    <property type="component" value="Unassembled WGS sequence"/>
</dbReference>
<evidence type="ECO:0000313" key="2">
    <source>
        <dbReference type="EMBL" id="GAX16803.1"/>
    </source>
</evidence>
<dbReference type="InParanoid" id="A0A1Z5JS00"/>
<evidence type="ECO:0000313" key="3">
    <source>
        <dbReference type="Proteomes" id="UP000198406"/>
    </source>
</evidence>